<dbReference type="InParanoid" id="G9MT05"/>
<dbReference type="eggNOG" id="ENOG502S4RI">
    <property type="taxonomic scope" value="Eukaryota"/>
</dbReference>
<dbReference type="STRING" id="413071.G9MT05"/>
<dbReference type="GeneID" id="25796140"/>
<comment type="caution">
    <text evidence="2">The sequence shown here is derived from an EMBL/GenBank/DDBJ whole genome shotgun (WGS) entry which is preliminary data.</text>
</comment>
<gene>
    <name evidence="2" type="ORF">TRIVIDRAFT_60870</name>
</gene>
<dbReference type="Gene3D" id="3.40.50.150">
    <property type="entry name" value="Vaccinia Virus protein VP39"/>
    <property type="match status" value="1"/>
</dbReference>
<name>G9MT05_HYPVG</name>
<dbReference type="HOGENOM" id="CLU_077191_1_0_1"/>
<dbReference type="OMA" id="ESNSACT"/>
<dbReference type="AlphaFoldDB" id="G9MT05"/>
<dbReference type="VEuPathDB" id="FungiDB:TRIVIDRAFT_60870"/>
<evidence type="ECO:0000256" key="1">
    <source>
        <dbReference type="SAM" id="SignalP"/>
    </source>
</evidence>
<dbReference type="SUPFAM" id="SSF53335">
    <property type="entry name" value="S-adenosyl-L-methionine-dependent methyltransferases"/>
    <property type="match status" value="1"/>
</dbReference>
<dbReference type="Proteomes" id="UP000007115">
    <property type="component" value="Unassembled WGS sequence"/>
</dbReference>
<dbReference type="EMBL" id="ABDF02000006">
    <property type="protein sequence ID" value="EHK22261.1"/>
    <property type="molecule type" value="Genomic_DNA"/>
</dbReference>
<dbReference type="InterPro" id="IPR029063">
    <property type="entry name" value="SAM-dependent_MTases_sf"/>
</dbReference>
<keyword evidence="3" id="KW-1185">Reference proteome</keyword>
<feature type="chain" id="PRO_5003523757" evidence="1">
    <location>
        <begin position="22"/>
        <end position="246"/>
    </location>
</feature>
<evidence type="ECO:0000313" key="3">
    <source>
        <dbReference type="Proteomes" id="UP000007115"/>
    </source>
</evidence>
<protein>
    <submittedName>
        <fullName evidence="2">Uncharacterized protein</fullName>
    </submittedName>
</protein>
<dbReference type="OrthoDB" id="407477at2759"/>
<dbReference type="RefSeq" id="XP_013956486.1">
    <property type="nucleotide sequence ID" value="XM_014101011.1"/>
</dbReference>
<feature type="signal peptide" evidence="1">
    <location>
        <begin position="1"/>
        <end position="21"/>
    </location>
</feature>
<sequence length="246" mass="27900">MGMSALAAFLIQMPMHVPALGRETSLQTGPKAFLDIALKYGTDKVTKHQYHFMYGKYLQTLRSERVKVLEIGLGCDVPYGPGASYWTWKEYFEDVDLYFIDNDVECTHRWAELQWRPGTTVFLGDQGDPDFLEDFIEATGGEFDVIVDDGGHFMHQQVISLQHLWRTIKPGGVYFCEDLETSYFPMFDGDASSVDASKYTMTKHIFELIDDKMIFGGGTKHTMSQDLHSIECMKEICAFVKGPGVL</sequence>
<reference evidence="2 3" key="1">
    <citation type="journal article" date="2011" name="Genome Biol.">
        <title>Comparative genome sequence analysis underscores mycoparasitism as the ancestral life style of Trichoderma.</title>
        <authorList>
            <person name="Kubicek C.P."/>
            <person name="Herrera-Estrella A."/>
            <person name="Seidl-Seiboth V."/>
            <person name="Martinez D.A."/>
            <person name="Druzhinina I.S."/>
            <person name="Thon M."/>
            <person name="Zeilinger S."/>
            <person name="Casas-Flores S."/>
            <person name="Horwitz B.A."/>
            <person name="Mukherjee P.K."/>
            <person name="Mukherjee M."/>
            <person name="Kredics L."/>
            <person name="Alcaraz L.D."/>
            <person name="Aerts A."/>
            <person name="Antal Z."/>
            <person name="Atanasova L."/>
            <person name="Cervantes-Badillo M.G."/>
            <person name="Challacombe J."/>
            <person name="Chertkov O."/>
            <person name="McCluskey K."/>
            <person name="Coulpier F."/>
            <person name="Deshpande N."/>
            <person name="von Doehren H."/>
            <person name="Ebbole D.J."/>
            <person name="Esquivel-Naranjo E.U."/>
            <person name="Fekete E."/>
            <person name="Flipphi M."/>
            <person name="Glaser F."/>
            <person name="Gomez-Rodriguez E.Y."/>
            <person name="Gruber S."/>
            <person name="Han C."/>
            <person name="Henrissat B."/>
            <person name="Hermosa R."/>
            <person name="Hernandez-Onate M."/>
            <person name="Karaffa L."/>
            <person name="Kosti I."/>
            <person name="Le Crom S."/>
            <person name="Lindquist E."/>
            <person name="Lucas S."/>
            <person name="Luebeck M."/>
            <person name="Luebeck P.S."/>
            <person name="Margeot A."/>
            <person name="Metz B."/>
            <person name="Misra M."/>
            <person name="Nevalainen H."/>
            <person name="Omann M."/>
            <person name="Packer N."/>
            <person name="Perrone G."/>
            <person name="Uresti-Rivera E.E."/>
            <person name="Salamov A."/>
            <person name="Schmoll M."/>
            <person name="Seiboth B."/>
            <person name="Shapiro H."/>
            <person name="Sukno S."/>
            <person name="Tamayo-Ramos J.A."/>
            <person name="Tisch D."/>
            <person name="Wiest A."/>
            <person name="Wilkinson H.H."/>
            <person name="Zhang M."/>
            <person name="Coutinho P.M."/>
            <person name="Kenerley C.M."/>
            <person name="Monte E."/>
            <person name="Baker S.E."/>
            <person name="Grigoriev I.V."/>
        </authorList>
    </citation>
    <scope>NUCLEOTIDE SEQUENCE [LARGE SCALE GENOMIC DNA]</scope>
    <source>
        <strain evidence="3">Gv29-8 / FGSC 10586</strain>
    </source>
</reference>
<accession>G9MT05</accession>
<organism evidence="2 3">
    <name type="scientific">Hypocrea virens (strain Gv29-8 / FGSC 10586)</name>
    <name type="common">Gliocladium virens</name>
    <name type="synonym">Trichoderma virens</name>
    <dbReference type="NCBI Taxonomy" id="413071"/>
    <lineage>
        <taxon>Eukaryota</taxon>
        <taxon>Fungi</taxon>
        <taxon>Dikarya</taxon>
        <taxon>Ascomycota</taxon>
        <taxon>Pezizomycotina</taxon>
        <taxon>Sordariomycetes</taxon>
        <taxon>Hypocreomycetidae</taxon>
        <taxon>Hypocreales</taxon>
        <taxon>Hypocreaceae</taxon>
        <taxon>Trichoderma</taxon>
    </lineage>
</organism>
<evidence type="ECO:0000313" key="2">
    <source>
        <dbReference type="EMBL" id="EHK22261.1"/>
    </source>
</evidence>
<proteinExistence type="predicted"/>
<dbReference type="CDD" id="cd02440">
    <property type="entry name" value="AdoMet_MTases"/>
    <property type="match status" value="1"/>
</dbReference>
<keyword evidence="1" id="KW-0732">Signal</keyword>